<comment type="cofactor">
    <cofactor evidence="1">
        <name>Zn(2+)</name>
        <dbReference type="ChEBI" id="CHEBI:29105"/>
    </cofactor>
</comment>
<dbReference type="EMBL" id="NCKW01000016">
    <property type="protein sequence ID" value="POM81794.1"/>
    <property type="molecule type" value="Genomic_DNA"/>
</dbReference>
<dbReference type="PANTHER" id="PTHR42940">
    <property type="entry name" value="ALCOHOL DEHYDROGENASE 1-RELATED"/>
    <property type="match status" value="1"/>
</dbReference>
<dbReference type="Gene3D" id="3.40.50.720">
    <property type="entry name" value="NAD(P)-binding Rossmann-like Domain"/>
    <property type="match status" value="1"/>
</dbReference>
<dbReference type="PANTHER" id="PTHR42940:SF3">
    <property type="entry name" value="ALCOHOL DEHYDROGENASE 1-RELATED"/>
    <property type="match status" value="1"/>
</dbReference>
<evidence type="ECO:0000313" key="10">
    <source>
        <dbReference type="EMBL" id="POM81794.1"/>
    </source>
</evidence>
<keyword evidence="11" id="KW-1185">Reference proteome</keyword>
<evidence type="ECO:0000256" key="3">
    <source>
        <dbReference type="ARBA" id="ARBA00013190"/>
    </source>
</evidence>
<name>A0A2P4YVF8_9STRA</name>
<evidence type="ECO:0000256" key="4">
    <source>
        <dbReference type="ARBA" id="ARBA00022723"/>
    </source>
</evidence>
<reference evidence="10 11" key="1">
    <citation type="journal article" date="2017" name="Genome Biol. Evol.">
        <title>Phytophthora megakarya and P. palmivora, closely related causal agents of cacao black pod rot, underwent increases in genome sizes and gene numbers by different mechanisms.</title>
        <authorList>
            <person name="Ali S.S."/>
            <person name="Shao J."/>
            <person name="Lary D.J."/>
            <person name="Kronmiller B."/>
            <person name="Shen D."/>
            <person name="Strem M.D."/>
            <person name="Amoako-Attah I."/>
            <person name="Akrofi A.Y."/>
            <person name="Begoude B.A."/>
            <person name="Ten Hoopen G.M."/>
            <person name="Coulibaly K."/>
            <person name="Kebe B.I."/>
            <person name="Melnick R.L."/>
            <person name="Guiltinan M.J."/>
            <person name="Tyler B.M."/>
            <person name="Meinhardt L.W."/>
            <person name="Bailey B.A."/>
        </authorList>
    </citation>
    <scope>NUCLEOTIDE SEQUENCE [LARGE SCALE GENOMIC DNA]</scope>
    <source>
        <strain evidence="11">sbr112.9</strain>
    </source>
</reference>
<feature type="domain" description="Alcohol dehydrogenase-like C-terminal" evidence="8">
    <location>
        <begin position="75"/>
        <end position="136"/>
    </location>
</feature>
<dbReference type="GO" id="GO:0004022">
    <property type="term" value="F:alcohol dehydrogenase (NAD+) activity"/>
    <property type="evidence" value="ECO:0007669"/>
    <property type="project" value="UniProtKB-EC"/>
</dbReference>
<feature type="domain" description="Alcohol dehydrogenase-like N-terminal" evidence="9">
    <location>
        <begin position="2"/>
        <end position="55"/>
    </location>
</feature>
<evidence type="ECO:0000256" key="7">
    <source>
        <dbReference type="ARBA" id="ARBA00023027"/>
    </source>
</evidence>
<evidence type="ECO:0000256" key="2">
    <source>
        <dbReference type="ARBA" id="ARBA00008072"/>
    </source>
</evidence>
<dbReference type="Pfam" id="PF08240">
    <property type="entry name" value="ADH_N"/>
    <property type="match status" value="1"/>
</dbReference>
<dbReference type="SUPFAM" id="SSF51735">
    <property type="entry name" value="NAD(P)-binding Rossmann-fold domains"/>
    <property type="match status" value="1"/>
</dbReference>
<keyword evidence="6" id="KW-0560">Oxidoreductase</keyword>
<dbReference type="Pfam" id="PF00107">
    <property type="entry name" value="ADH_zinc_N"/>
    <property type="match status" value="1"/>
</dbReference>
<sequence length="143" mass="15697">YTHLKIGDPVGVKWLANSCEDCRKGHKSICVDADLHGLTVDGSFQQWCLSFANHALKEIGRQCGDFVVIPGAGGGLSHLACQYARAMDNRVIAIDSGDEKCKHVASYGIKDFIDFKEDNVQEKVFEATEGRSAHATVVRLKLF</sequence>
<dbReference type="InterPro" id="IPR013154">
    <property type="entry name" value="ADH-like_N"/>
</dbReference>
<evidence type="ECO:0000259" key="9">
    <source>
        <dbReference type="Pfam" id="PF08240"/>
    </source>
</evidence>
<dbReference type="GO" id="GO:0046872">
    <property type="term" value="F:metal ion binding"/>
    <property type="evidence" value="ECO:0007669"/>
    <property type="project" value="UniProtKB-KW"/>
</dbReference>
<evidence type="ECO:0000256" key="6">
    <source>
        <dbReference type="ARBA" id="ARBA00023002"/>
    </source>
</evidence>
<comment type="similarity">
    <text evidence="2">Belongs to the zinc-containing alcohol dehydrogenase family.</text>
</comment>
<evidence type="ECO:0000256" key="5">
    <source>
        <dbReference type="ARBA" id="ARBA00022833"/>
    </source>
</evidence>
<dbReference type="OrthoDB" id="1879366at2759"/>
<dbReference type="InterPro" id="IPR011032">
    <property type="entry name" value="GroES-like_sf"/>
</dbReference>
<dbReference type="Gene3D" id="3.90.180.10">
    <property type="entry name" value="Medium-chain alcohol dehydrogenases, catalytic domain"/>
    <property type="match status" value="1"/>
</dbReference>
<keyword evidence="7" id="KW-0520">NAD</keyword>
<evidence type="ECO:0000256" key="1">
    <source>
        <dbReference type="ARBA" id="ARBA00001947"/>
    </source>
</evidence>
<organism evidence="10 11">
    <name type="scientific">Phytophthora palmivora</name>
    <dbReference type="NCBI Taxonomy" id="4796"/>
    <lineage>
        <taxon>Eukaryota</taxon>
        <taxon>Sar</taxon>
        <taxon>Stramenopiles</taxon>
        <taxon>Oomycota</taxon>
        <taxon>Peronosporomycetes</taxon>
        <taxon>Peronosporales</taxon>
        <taxon>Peronosporaceae</taxon>
        <taxon>Phytophthora</taxon>
    </lineage>
</organism>
<evidence type="ECO:0000259" key="8">
    <source>
        <dbReference type="Pfam" id="PF00107"/>
    </source>
</evidence>
<dbReference type="AlphaFoldDB" id="A0A2P4YVF8"/>
<dbReference type="InterPro" id="IPR036291">
    <property type="entry name" value="NAD(P)-bd_dom_sf"/>
</dbReference>
<evidence type="ECO:0000313" key="11">
    <source>
        <dbReference type="Proteomes" id="UP000237271"/>
    </source>
</evidence>
<keyword evidence="5" id="KW-0862">Zinc</keyword>
<proteinExistence type="inferred from homology"/>
<comment type="caution">
    <text evidence="10">The sequence shown here is derived from an EMBL/GenBank/DDBJ whole genome shotgun (WGS) entry which is preliminary data.</text>
</comment>
<dbReference type="InterPro" id="IPR013149">
    <property type="entry name" value="ADH-like_C"/>
</dbReference>
<dbReference type="Proteomes" id="UP000237271">
    <property type="component" value="Unassembled WGS sequence"/>
</dbReference>
<protein>
    <recommendedName>
        <fullName evidence="3">alcohol dehydrogenase</fullName>
        <ecNumber evidence="3">1.1.1.1</ecNumber>
    </recommendedName>
</protein>
<feature type="non-terminal residue" evidence="10">
    <location>
        <position position="1"/>
    </location>
</feature>
<dbReference type="SUPFAM" id="SSF50129">
    <property type="entry name" value="GroES-like"/>
    <property type="match status" value="1"/>
</dbReference>
<accession>A0A2P4YVF8</accession>
<dbReference type="EC" id="1.1.1.1" evidence="3"/>
<gene>
    <name evidence="10" type="ORF">PHPALM_178</name>
</gene>
<dbReference type="GO" id="GO:0005737">
    <property type="term" value="C:cytoplasm"/>
    <property type="evidence" value="ECO:0007669"/>
    <property type="project" value="TreeGrafter"/>
</dbReference>
<keyword evidence="4" id="KW-0479">Metal-binding</keyword>